<sequence>MSETNCVSRSACNSKGSMIVVSNRLPFVLRRNEKTGELERKASLLEKIGHAQEIENTFTLCGDIKSVWEDVLKNSLNKDTKEAIIKKIPFIKDCFTSAPSFNPEIKVTLSLQAVNGKKQSQIGASICGLSELLQDMLDEKDFDDSTFERISSYIRLLERPLNNWCPSGMRKQGGHLNYKRPYQQPPAKQPHVHSSALAVSTISGYDKTKRQGDIVFQQTIDDAESIAVAPVVIRGSGIWVGWPGLHLQDPNEPIPESDPKDKTPTAGLLSKKLCPHRQNEFFHLIHRPIAIINHDLVRYPVPESKPQPRRKQNRESRLGRIKVEKRTKVEIECGTKIRIKSVTGIGMSSAEIRIEIGTEIKSGILILVETGGLEGGARRRHVTAGPPPMAHCIDSMTWAPVIGLLGVKDSSAGLRHPVLSLTFTLEFGEDDILFELR</sequence>
<evidence type="ECO:0000313" key="2">
    <source>
        <dbReference type="Proteomes" id="UP000299102"/>
    </source>
</evidence>
<comment type="caution">
    <text evidence="1">The sequence shown here is derived from an EMBL/GenBank/DDBJ whole genome shotgun (WGS) entry which is preliminary data.</text>
</comment>
<protein>
    <submittedName>
        <fullName evidence="1">Uncharacterized protein</fullName>
    </submittedName>
</protein>
<dbReference type="STRING" id="151549.A0A4C1S8N9"/>
<organism evidence="1 2">
    <name type="scientific">Eumeta variegata</name>
    <name type="common">Bagworm moth</name>
    <name type="synonym">Eumeta japonica</name>
    <dbReference type="NCBI Taxonomy" id="151549"/>
    <lineage>
        <taxon>Eukaryota</taxon>
        <taxon>Metazoa</taxon>
        <taxon>Ecdysozoa</taxon>
        <taxon>Arthropoda</taxon>
        <taxon>Hexapoda</taxon>
        <taxon>Insecta</taxon>
        <taxon>Pterygota</taxon>
        <taxon>Neoptera</taxon>
        <taxon>Endopterygota</taxon>
        <taxon>Lepidoptera</taxon>
        <taxon>Glossata</taxon>
        <taxon>Ditrysia</taxon>
        <taxon>Tineoidea</taxon>
        <taxon>Psychidae</taxon>
        <taxon>Oiketicinae</taxon>
        <taxon>Eumeta</taxon>
    </lineage>
</organism>
<dbReference type="OrthoDB" id="7701249at2759"/>
<accession>A0A4C1S8N9</accession>
<dbReference type="EMBL" id="BGZK01000001">
    <property type="protein sequence ID" value="GBO98628.1"/>
    <property type="molecule type" value="Genomic_DNA"/>
</dbReference>
<proteinExistence type="predicted"/>
<keyword evidence="2" id="KW-1185">Reference proteome</keyword>
<dbReference type="AlphaFoldDB" id="A0A4C1S8N9"/>
<gene>
    <name evidence="1" type="ORF">EVAR_171_1</name>
</gene>
<name>A0A4C1S8N9_EUMVA</name>
<evidence type="ECO:0000313" key="1">
    <source>
        <dbReference type="EMBL" id="GBO98628.1"/>
    </source>
</evidence>
<dbReference type="Proteomes" id="UP000299102">
    <property type="component" value="Unassembled WGS sequence"/>
</dbReference>
<reference evidence="1 2" key="1">
    <citation type="journal article" date="2019" name="Commun. Biol.">
        <title>The bagworm genome reveals a unique fibroin gene that provides high tensile strength.</title>
        <authorList>
            <person name="Kono N."/>
            <person name="Nakamura H."/>
            <person name="Ohtoshi R."/>
            <person name="Tomita M."/>
            <person name="Numata K."/>
            <person name="Arakawa K."/>
        </authorList>
    </citation>
    <scope>NUCLEOTIDE SEQUENCE [LARGE SCALE GENOMIC DNA]</scope>
</reference>